<dbReference type="Pfam" id="PF05016">
    <property type="entry name" value="ParE_toxin"/>
    <property type="match status" value="1"/>
</dbReference>
<evidence type="ECO:0000313" key="2">
    <source>
        <dbReference type="EMBL" id="MBB5270386.1"/>
    </source>
</evidence>
<accession>A0A7W8M6Y6</accession>
<gene>
    <name evidence="2" type="ORF">HNQ70_000370</name>
</gene>
<reference evidence="2 3" key="1">
    <citation type="submission" date="2020-08" db="EMBL/GenBank/DDBJ databases">
        <title>Genomic Encyclopedia of Type Strains, Phase IV (KMG-IV): sequencing the most valuable type-strain genomes for metagenomic binning, comparative biology and taxonomic classification.</title>
        <authorList>
            <person name="Goeker M."/>
        </authorList>
    </citation>
    <scope>NUCLEOTIDE SEQUENCE [LARGE SCALE GENOMIC DNA]</scope>
    <source>
        <strain evidence="2 3">DSM 29781</strain>
    </source>
</reference>
<sequence>MPLPVDASIQAAESFVRNVRSARDFLRQRDEARADARYAALLVRLREARELLRWNPASGRPARFLEARSAQGQSMSARARALAAAHGVPELRELVVKPYVLLYAHGNDRVVLLALKHESQLLFQVSWLVPPLESSEHES</sequence>
<dbReference type="AlphaFoldDB" id="A0A7W8M6Y6"/>
<evidence type="ECO:0000313" key="3">
    <source>
        <dbReference type="Proteomes" id="UP000532440"/>
    </source>
</evidence>
<organism evidence="2 3">
    <name type="scientific">Quisquiliibacterium transsilvanicum</name>
    <dbReference type="NCBI Taxonomy" id="1549638"/>
    <lineage>
        <taxon>Bacteria</taxon>
        <taxon>Pseudomonadati</taxon>
        <taxon>Pseudomonadota</taxon>
        <taxon>Betaproteobacteria</taxon>
        <taxon>Burkholderiales</taxon>
        <taxon>Burkholderiaceae</taxon>
        <taxon>Quisquiliibacterium</taxon>
    </lineage>
</organism>
<dbReference type="Proteomes" id="UP000532440">
    <property type="component" value="Unassembled WGS sequence"/>
</dbReference>
<evidence type="ECO:0000256" key="1">
    <source>
        <dbReference type="ARBA" id="ARBA00022649"/>
    </source>
</evidence>
<dbReference type="InterPro" id="IPR007712">
    <property type="entry name" value="RelE/ParE_toxin"/>
</dbReference>
<protein>
    <recommendedName>
        <fullName evidence="4">Type II toxin-antitoxin system RelE/ParE family toxin</fullName>
    </recommendedName>
</protein>
<name>A0A7W8M6Y6_9BURK</name>
<keyword evidence="3" id="KW-1185">Reference proteome</keyword>
<dbReference type="EMBL" id="JACHGB010000001">
    <property type="protein sequence ID" value="MBB5270386.1"/>
    <property type="molecule type" value="Genomic_DNA"/>
</dbReference>
<keyword evidence="1" id="KW-1277">Toxin-antitoxin system</keyword>
<dbReference type="RefSeq" id="WP_183963722.1">
    <property type="nucleotide sequence ID" value="NZ_BAABEW010000016.1"/>
</dbReference>
<evidence type="ECO:0008006" key="4">
    <source>
        <dbReference type="Google" id="ProtNLM"/>
    </source>
</evidence>
<comment type="caution">
    <text evidence="2">The sequence shown here is derived from an EMBL/GenBank/DDBJ whole genome shotgun (WGS) entry which is preliminary data.</text>
</comment>
<dbReference type="InterPro" id="IPR035093">
    <property type="entry name" value="RelE/ParE_toxin_dom_sf"/>
</dbReference>
<dbReference type="Gene3D" id="3.30.2310.20">
    <property type="entry name" value="RelE-like"/>
    <property type="match status" value="1"/>
</dbReference>
<proteinExistence type="predicted"/>